<accession>A0AAE1AKZ5</accession>
<name>A0AAE1AKZ5_9GAST</name>
<comment type="caution">
    <text evidence="1">The sequence shown here is derived from an EMBL/GenBank/DDBJ whole genome shotgun (WGS) entry which is preliminary data.</text>
</comment>
<dbReference type="Proteomes" id="UP001283361">
    <property type="component" value="Unassembled WGS sequence"/>
</dbReference>
<sequence length="104" mass="11725">MARAEVDGIFSFRVIAKPRLIVHWLAHGGWHTVVGPQDISEQAYHCAIYQMHVAEATDEDAFVSFIAVTPRFISPADNRGYKRRGFRLRGTALEAKPFKILPAM</sequence>
<dbReference type="AlphaFoldDB" id="A0AAE1AKZ5"/>
<organism evidence="1 2">
    <name type="scientific">Elysia crispata</name>
    <name type="common">lettuce slug</name>
    <dbReference type="NCBI Taxonomy" id="231223"/>
    <lineage>
        <taxon>Eukaryota</taxon>
        <taxon>Metazoa</taxon>
        <taxon>Spiralia</taxon>
        <taxon>Lophotrochozoa</taxon>
        <taxon>Mollusca</taxon>
        <taxon>Gastropoda</taxon>
        <taxon>Heterobranchia</taxon>
        <taxon>Euthyneura</taxon>
        <taxon>Panpulmonata</taxon>
        <taxon>Sacoglossa</taxon>
        <taxon>Placobranchoidea</taxon>
        <taxon>Plakobranchidae</taxon>
        <taxon>Elysia</taxon>
    </lineage>
</organism>
<protein>
    <submittedName>
        <fullName evidence="1">Uncharacterized protein</fullName>
    </submittedName>
</protein>
<proteinExistence type="predicted"/>
<dbReference type="EMBL" id="JAWDGP010001753">
    <property type="protein sequence ID" value="KAK3788592.1"/>
    <property type="molecule type" value="Genomic_DNA"/>
</dbReference>
<evidence type="ECO:0000313" key="2">
    <source>
        <dbReference type="Proteomes" id="UP001283361"/>
    </source>
</evidence>
<reference evidence="1" key="1">
    <citation type="journal article" date="2023" name="G3 (Bethesda)">
        <title>A reference genome for the long-term kleptoplast-retaining sea slug Elysia crispata morphotype clarki.</title>
        <authorList>
            <person name="Eastman K.E."/>
            <person name="Pendleton A.L."/>
            <person name="Shaikh M.A."/>
            <person name="Suttiyut T."/>
            <person name="Ogas R."/>
            <person name="Tomko P."/>
            <person name="Gavelis G."/>
            <person name="Widhalm J.R."/>
            <person name="Wisecaver J.H."/>
        </authorList>
    </citation>
    <scope>NUCLEOTIDE SEQUENCE</scope>
    <source>
        <strain evidence="1">ECLA1</strain>
    </source>
</reference>
<keyword evidence="2" id="KW-1185">Reference proteome</keyword>
<gene>
    <name evidence="1" type="ORF">RRG08_031248</name>
</gene>
<evidence type="ECO:0000313" key="1">
    <source>
        <dbReference type="EMBL" id="KAK3788592.1"/>
    </source>
</evidence>